<accession>A0A221W8B3</accession>
<proteinExistence type="predicted"/>
<protein>
    <submittedName>
        <fullName evidence="2">Uncharacterized protein</fullName>
    </submittedName>
</protein>
<dbReference type="EMBL" id="CP022521">
    <property type="protein sequence ID" value="ASO21953.1"/>
    <property type="molecule type" value="Genomic_DNA"/>
</dbReference>
<organism evidence="2 3">
    <name type="scientific">Actinoalloteichus hoggarensis</name>
    <dbReference type="NCBI Taxonomy" id="1470176"/>
    <lineage>
        <taxon>Bacteria</taxon>
        <taxon>Bacillati</taxon>
        <taxon>Actinomycetota</taxon>
        <taxon>Actinomycetes</taxon>
        <taxon>Pseudonocardiales</taxon>
        <taxon>Pseudonocardiaceae</taxon>
        <taxon>Actinoalloteichus</taxon>
    </lineage>
</organism>
<evidence type="ECO:0000313" key="3">
    <source>
        <dbReference type="Proteomes" id="UP000204221"/>
    </source>
</evidence>
<gene>
    <name evidence="2" type="ORF">AHOG_21685</name>
</gene>
<feature type="compositionally biased region" description="Low complexity" evidence="1">
    <location>
        <begin position="125"/>
        <end position="141"/>
    </location>
</feature>
<reference evidence="2 3" key="1">
    <citation type="submission" date="2017-07" db="EMBL/GenBank/DDBJ databases">
        <title>Complete genome sequence of Actinoalloteichus hoggarensis DSM 45943, type strain of Actinoalloteichus hoggarensis.</title>
        <authorList>
            <person name="Ruckert C."/>
            <person name="Nouioui I."/>
            <person name="Willmese J."/>
            <person name="van Wezel G."/>
            <person name="Klenk H.-P."/>
            <person name="Kalinowski J."/>
            <person name="Zotchev S.B."/>
        </authorList>
    </citation>
    <scope>NUCLEOTIDE SEQUENCE [LARGE SCALE GENOMIC DNA]</scope>
    <source>
        <strain evidence="2 3">DSM 45943</strain>
    </source>
</reference>
<keyword evidence="3" id="KW-1185">Reference proteome</keyword>
<feature type="region of interest" description="Disordered" evidence="1">
    <location>
        <begin position="116"/>
        <end position="147"/>
    </location>
</feature>
<evidence type="ECO:0000256" key="1">
    <source>
        <dbReference type="SAM" id="MobiDB-lite"/>
    </source>
</evidence>
<evidence type="ECO:0000313" key="2">
    <source>
        <dbReference type="EMBL" id="ASO21953.1"/>
    </source>
</evidence>
<dbReference type="AlphaFoldDB" id="A0A221W8B3"/>
<dbReference type="Proteomes" id="UP000204221">
    <property type="component" value="Chromosome"/>
</dbReference>
<dbReference type="RefSeq" id="WP_157736980.1">
    <property type="nucleotide sequence ID" value="NZ_CP022521.1"/>
</dbReference>
<dbReference type="KEGG" id="ahg:AHOG_21685"/>
<sequence>MTGDSREIAVEPLRLRQAWPPVVGIFLDLHTVFIDHGHPIPINGDQAKTICGVMVTLGPLTLDGDSPTSVVPYVQDCPYCTAILDNDDTTPTPHTTGWALCLRRRHPDGRPGLVHLADTHRTDGTDGTSGVDTTGGTSRVGRNGGTTITTRCGQHLTLGDTARPVERVEPGQGVPCTPCLLRSH</sequence>
<name>A0A221W8B3_9PSEU</name>
<dbReference type="OrthoDB" id="9961671at2"/>